<protein>
    <recommendedName>
        <fullName evidence="3">Protein EFR3-like protein A</fullName>
    </recommendedName>
</protein>
<name>A0A4S2JFJ2_9HYME</name>
<dbReference type="STRING" id="300112.A0A4S2JFJ2"/>
<gene>
    <name evidence="1" type="ORF">DBV15_10918</name>
</gene>
<dbReference type="GO" id="GO:0072659">
    <property type="term" value="P:protein localization to plasma membrane"/>
    <property type="evidence" value="ECO:0007669"/>
    <property type="project" value="TreeGrafter"/>
</dbReference>
<dbReference type="GO" id="GO:0005886">
    <property type="term" value="C:plasma membrane"/>
    <property type="evidence" value="ECO:0007669"/>
    <property type="project" value="TreeGrafter"/>
</dbReference>
<dbReference type="PANTHER" id="PTHR12444:SF9">
    <property type="entry name" value="AGAP013133-PA"/>
    <property type="match status" value="1"/>
</dbReference>
<dbReference type="Proteomes" id="UP000310200">
    <property type="component" value="Unassembled WGS sequence"/>
</dbReference>
<accession>A0A4S2JFJ2</accession>
<evidence type="ECO:0000313" key="2">
    <source>
        <dbReference type="Proteomes" id="UP000310200"/>
    </source>
</evidence>
<sequence length="519" mass="60024">MITDEELARRMDDISKSFSSTVFHSPAQQDKTLDKITMIVRNATKKQLQSRHPRALVTCLLRILLHYESVLHMDGFCEWKRRRKFRVARDCYHSLLKSYLPEKSREVVETIVEAVYHERLWKFETFCFEVMYSLLDVSPVSVGLIIHAVWNKLTLPEIGVEDARGLVRVLYELLDVYVWPATQDTVATIERMLGLFHASIIARLTTIFDSSSSASLVPSPPPPLASLKKGLEVCLRNTMKHLSNDQLLVVVQHMCSWTVAAGTTDEFVLEFGSTLEFAAYTHQADLYEQTLTPTIFPLLMRMVGSSSRLTSLLGNRVLQYLMDRKDNRAIFDTPRIFFEHTRLDLRVAQCRKEDRLFFKLHRELLHDSLLKSLINHMDSRMNLETTYCTVCLIAVEVPCGFTAAALVCLAMNLQEIILQQQNNRVEVACHVHATIISIMSLICWIHKAEVFYSYVNRIVMERAQWAPHLNPPIQSQYNFALHHVLWNKPELFFIDWEARYGLWKCFRLTDSHDSTSLIV</sequence>
<evidence type="ECO:0008006" key="3">
    <source>
        <dbReference type="Google" id="ProtNLM"/>
    </source>
</evidence>
<dbReference type="AlphaFoldDB" id="A0A4S2JFJ2"/>
<dbReference type="PANTHER" id="PTHR12444">
    <property type="entry name" value="PROTEIN EFR3 HOMOLOG CMP44E"/>
    <property type="match status" value="1"/>
</dbReference>
<dbReference type="EMBL" id="QBLH01003799">
    <property type="protein sequence ID" value="TGZ33117.1"/>
    <property type="molecule type" value="Genomic_DNA"/>
</dbReference>
<evidence type="ECO:0000313" key="1">
    <source>
        <dbReference type="EMBL" id="TGZ33117.1"/>
    </source>
</evidence>
<proteinExistence type="predicted"/>
<reference evidence="1 2" key="1">
    <citation type="journal article" date="2019" name="Philos. Trans. R. Soc. Lond., B, Biol. Sci.">
        <title>Ant behaviour and brain gene expression of defending hosts depend on the ecological success of the intruding social parasite.</title>
        <authorList>
            <person name="Kaur R."/>
            <person name="Stoldt M."/>
            <person name="Jongepier E."/>
            <person name="Feldmeyer B."/>
            <person name="Menzel F."/>
            <person name="Bornberg-Bauer E."/>
            <person name="Foitzik S."/>
        </authorList>
    </citation>
    <scope>NUCLEOTIDE SEQUENCE [LARGE SCALE GENOMIC DNA]</scope>
    <source>
        <tissue evidence="1">Whole body</tissue>
    </source>
</reference>
<organism evidence="1 2">
    <name type="scientific">Temnothorax longispinosus</name>
    <dbReference type="NCBI Taxonomy" id="300112"/>
    <lineage>
        <taxon>Eukaryota</taxon>
        <taxon>Metazoa</taxon>
        <taxon>Ecdysozoa</taxon>
        <taxon>Arthropoda</taxon>
        <taxon>Hexapoda</taxon>
        <taxon>Insecta</taxon>
        <taxon>Pterygota</taxon>
        <taxon>Neoptera</taxon>
        <taxon>Endopterygota</taxon>
        <taxon>Hymenoptera</taxon>
        <taxon>Apocrita</taxon>
        <taxon>Aculeata</taxon>
        <taxon>Formicoidea</taxon>
        <taxon>Formicidae</taxon>
        <taxon>Myrmicinae</taxon>
        <taxon>Temnothorax</taxon>
    </lineage>
</organism>
<keyword evidence="2" id="KW-1185">Reference proteome</keyword>
<comment type="caution">
    <text evidence="1">The sequence shown here is derived from an EMBL/GenBank/DDBJ whole genome shotgun (WGS) entry which is preliminary data.</text>
</comment>
<dbReference type="InterPro" id="IPR051851">
    <property type="entry name" value="EFR3_Homologs"/>
</dbReference>